<keyword evidence="3" id="KW-1185">Reference proteome</keyword>
<organism evidence="1 4">
    <name type="scientific">Mycobacteroides salmoniphilum</name>
    <dbReference type="NCBI Taxonomy" id="404941"/>
    <lineage>
        <taxon>Bacteria</taxon>
        <taxon>Bacillati</taxon>
        <taxon>Actinomycetota</taxon>
        <taxon>Actinomycetes</taxon>
        <taxon>Mycobacteriales</taxon>
        <taxon>Mycobacteriaceae</taxon>
        <taxon>Mycobacteroides</taxon>
    </lineage>
</organism>
<dbReference type="EMBL" id="PECK01000005">
    <property type="protein sequence ID" value="TDZ94543.1"/>
    <property type="molecule type" value="Genomic_DNA"/>
</dbReference>
<evidence type="ECO:0000313" key="1">
    <source>
        <dbReference type="EMBL" id="TDZ94543.1"/>
    </source>
</evidence>
<comment type="caution">
    <text evidence="1">The sequence shown here is derived from an EMBL/GenBank/DDBJ whole genome shotgun (WGS) entry which is preliminary data.</text>
</comment>
<evidence type="ECO:0000313" key="4">
    <source>
        <dbReference type="Proteomes" id="UP000295685"/>
    </source>
</evidence>
<dbReference type="AlphaFoldDB" id="A0A4R8SEH9"/>
<evidence type="ECO:0000313" key="3">
    <source>
        <dbReference type="Proteomes" id="UP000294844"/>
    </source>
</evidence>
<proteinExistence type="predicted"/>
<reference evidence="3 4" key="1">
    <citation type="journal article" date="2019" name="Sci. Rep.">
        <title>Extended insight into the Mycobacterium chelonae-abscessus complex through whole genome sequencing of Mycobacterium salmoniphilum outbreak and Mycobacterium salmoniphilum-like strains.</title>
        <authorList>
            <person name="Behra P.R.K."/>
            <person name="Das S."/>
            <person name="Pettersson B.M.F."/>
            <person name="Shirreff L."/>
            <person name="DuCote T."/>
            <person name="Jacobsson K.G."/>
            <person name="Ennis D.G."/>
            <person name="Kirsebom L.A."/>
        </authorList>
    </citation>
    <scope>NUCLEOTIDE SEQUENCE [LARGE SCALE GENOMIC DNA]</scope>
    <source>
        <strain evidence="2 3">CCUG 60883</strain>
        <strain evidence="1 4">CCUG 60885</strain>
    </source>
</reference>
<dbReference type="EMBL" id="PECM01000007">
    <property type="protein sequence ID" value="TEA06007.1"/>
    <property type="molecule type" value="Genomic_DNA"/>
</dbReference>
<accession>A0A4R8SEH9</accession>
<protein>
    <submittedName>
        <fullName evidence="1">Uncharacterized protein</fullName>
    </submittedName>
</protein>
<sequence>MPKTPLDLSCANFVTTVLNENGMTNIGNGELAKVNVDALASTLQSQGWTKTSLANAKPGDVWINPGTHTEMVFSNGDKVTLIGSNNDLPNGNQIVGTDGGSAYITGSFILTPPA</sequence>
<dbReference type="Proteomes" id="UP000294844">
    <property type="component" value="Unassembled WGS sequence"/>
</dbReference>
<dbReference type="Proteomes" id="UP000295685">
    <property type="component" value="Unassembled WGS sequence"/>
</dbReference>
<evidence type="ECO:0000313" key="2">
    <source>
        <dbReference type="EMBL" id="TEA06007.1"/>
    </source>
</evidence>
<name>A0A4R8SEH9_9MYCO</name>
<gene>
    <name evidence="2" type="ORF">CCUG60883_01543</name>
    <name evidence="1" type="ORF">CCUG60885_03044</name>
</gene>